<keyword evidence="7" id="KW-1185">Reference proteome</keyword>
<dbReference type="EMBL" id="LJYW01000001">
    <property type="protein sequence ID" value="KPL53933.1"/>
    <property type="molecule type" value="Genomic_DNA"/>
</dbReference>
<dbReference type="RefSeq" id="WP_054360098.1">
    <property type="nucleotide sequence ID" value="NZ_JAPCYQ010000001.1"/>
</dbReference>
<comment type="caution">
    <text evidence="6">The sequence shown here is derived from an EMBL/GenBank/DDBJ whole genome shotgun (WGS) entry which is preliminary data.</text>
</comment>
<protein>
    <recommendedName>
        <fullName evidence="5">Response regulatory domain-containing protein</fullName>
    </recommendedName>
</protein>
<gene>
    <name evidence="6" type="ORF">ABB55_18380</name>
</gene>
<keyword evidence="1 4" id="KW-0597">Phosphoprotein</keyword>
<dbReference type="STRING" id="665126.ABB55_18380"/>
<name>A0A0P6VT48_9HYPH</name>
<dbReference type="Pfam" id="PF00072">
    <property type="entry name" value="Response_reg"/>
    <property type="match status" value="1"/>
</dbReference>
<accession>A0A0P6VT48</accession>
<reference evidence="6 7" key="2">
    <citation type="submission" date="2015-10" db="EMBL/GenBank/DDBJ databases">
        <title>Draft Genome Sequence of Prosthecomicrobium hirschii ATCC 27832.</title>
        <authorList>
            <person name="Daniel J."/>
            <person name="Givan S.A."/>
            <person name="Brun Y.V."/>
            <person name="Brown P.J."/>
        </authorList>
    </citation>
    <scope>NUCLEOTIDE SEQUENCE [LARGE SCALE GENOMIC DNA]</scope>
    <source>
        <strain evidence="6 7">16</strain>
    </source>
</reference>
<evidence type="ECO:0000259" key="5">
    <source>
        <dbReference type="PROSITE" id="PS50110"/>
    </source>
</evidence>
<dbReference type="PANTHER" id="PTHR44591:SF3">
    <property type="entry name" value="RESPONSE REGULATORY DOMAIN-CONTAINING PROTEIN"/>
    <property type="match status" value="1"/>
</dbReference>
<dbReference type="InterPro" id="IPR011006">
    <property type="entry name" value="CheY-like_superfamily"/>
</dbReference>
<proteinExistence type="predicted"/>
<evidence type="ECO:0000256" key="1">
    <source>
        <dbReference type="ARBA" id="ARBA00022553"/>
    </source>
</evidence>
<reference evidence="6 7" key="1">
    <citation type="submission" date="2015-09" db="EMBL/GenBank/DDBJ databases">
        <authorList>
            <person name="Jackson K.R."/>
            <person name="Lunt B.L."/>
            <person name="Fisher J.N.B."/>
            <person name="Gardner A.V."/>
            <person name="Bailey M.E."/>
            <person name="Deus L.M."/>
            <person name="Earl A.S."/>
            <person name="Gibby P.D."/>
            <person name="Hartmann K.A."/>
            <person name="Liu J.E."/>
            <person name="Manci A.M."/>
            <person name="Nielsen D.A."/>
            <person name="Solomon M.B."/>
            <person name="Breakwell D.P."/>
            <person name="Burnett S.H."/>
            <person name="Grose J.H."/>
        </authorList>
    </citation>
    <scope>NUCLEOTIDE SEQUENCE [LARGE SCALE GENOMIC DNA]</scope>
    <source>
        <strain evidence="6 7">16</strain>
    </source>
</reference>
<dbReference type="SUPFAM" id="SSF52172">
    <property type="entry name" value="CheY-like"/>
    <property type="match status" value="1"/>
</dbReference>
<dbReference type="InterPro" id="IPR050595">
    <property type="entry name" value="Bact_response_regulator"/>
</dbReference>
<dbReference type="Gene3D" id="3.40.50.2300">
    <property type="match status" value="1"/>
</dbReference>
<dbReference type="GO" id="GO:0000160">
    <property type="term" value="P:phosphorelay signal transduction system"/>
    <property type="evidence" value="ECO:0007669"/>
    <property type="project" value="InterPro"/>
</dbReference>
<dbReference type="SMART" id="SM00448">
    <property type="entry name" value="REC"/>
    <property type="match status" value="1"/>
</dbReference>
<evidence type="ECO:0000313" key="7">
    <source>
        <dbReference type="Proteomes" id="UP000048984"/>
    </source>
</evidence>
<evidence type="ECO:0000313" key="6">
    <source>
        <dbReference type="EMBL" id="KPL53933.1"/>
    </source>
</evidence>
<sequence length="115" mass="12338">MDDHEIARRLAETMLEAFGAEATMATCAEEAVEQADRHAFDVALIDFGLPDRDGLDLAVDLASRPGTRGAALIAVTGRARPALLPSVLAGWLEKPYSVRDLHAAVTKARAFRHAS</sequence>
<dbReference type="PROSITE" id="PS50110">
    <property type="entry name" value="RESPONSE_REGULATORY"/>
    <property type="match status" value="1"/>
</dbReference>
<dbReference type="PANTHER" id="PTHR44591">
    <property type="entry name" value="STRESS RESPONSE REGULATOR PROTEIN 1"/>
    <property type="match status" value="1"/>
</dbReference>
<feature type="modified residue" description="4-aspartylphosphate" evidence="4">
    <location>
        <position position="46"/>
    </location>
</feature>
<feature type="domain" description="Response regulatory" evidence="5">
    <location>
        <begin position="1"/>
        <end position="109"/>
    </location>
</feature>
<evidence type="ECO:0000256" key="4">
    <source>
        <dbReference type="PROSITE-ProRule" id="PRU00169"/>
    </source>
</evidence>
<dbReference type="CDD" id="cd17546">
    <property type="entry name" value="REC_hyHK_CKI1_RcsC-like"/>
    <property type="match status" value="1"/>
</dbReference>
<dbReference type="Proteomes" id="UP000048984">
    <property type="component" value="Unassembled WGS sequence"/>
</dbReference>
<organism evidence="6 7">
    <name type="scientific">Prosthecodimorpha hirschii</name>
    <dbReference type="NCBI Taxonomy" id="665126"/>
    <lineage>
        <taxon>Bacteria</taxon>
        <taxon>Pseudomonadati</taxon>
        <taxon>Pseudomonadota</taxon>
        <taxon>Alphaproteobacteria</taxon>
        <taxon>Hyphomicrobiales</taxon>
        <taxon>Ancalomicrobiaceae</taxon>
        <taxon>Prosthecodimorpha</taxon>
    </lineage>
</organism>
<keyword evidence="2" id="KW-0805">Transcription regulation</keyword>
<keyword evidence="3" id="KW-0804">Transcription</keyword>
<dbReference type="InterPro" id="IPR001789">
    <property type="entry name" value="Sig_transdc_resp-reg_receiver"/>
</dbReference>
<dbReference type="AlphaFoldDB" id="A0A0P6VT48"/>
<evidence type="ECO:0000256" key="3">
    <source>
        <dbReference type="ARBA" id="ARBA00023163"/>
    </source>
</evidence>
<evidence type="ECO:0000256" key="2">
    <source>
        <dbReference type="ARBA" id="ARBA00023015"/>
    </source>
</evidence>